<feature type="domain" description="FecR N-terminal" evidence="3">
    <location>
        <begin position="11"/>
        <end position="51"/>
    </location>
</feature>
<keyword evidence="5" id="KW-1185">Reference proteome</keyword>
<evidence type="ECO:0000259" key="2">
    <source>
        <dbReference type="Pfam" id="PF04773"/>
    </source>
</evidence>
<evidence type="ECO:0000256" key="1">
    <source>
        <dbReference type="SAM" id="Phobius"/>
    </source>
</evidence>
<dbReference type="InterPro" id="IPR032623">
    <property type="entry name" value="FecR_N"/>
</dbReference>
<feature type="transmembrane region" description="Helical" evidence="1">
    <location>
        <begin position="85"/>
        <end position="106"/>
    </location>
</feature>
<evidence type="ECO:0000313" key="4">
    <source>
        <dbReference type="EMBL" id="MBB5986426.1"/>
    </source>
</evidence>
<dbReference type="Pfam" id="PF04773">
    <property type="entry name" value="FecR"/>
    <property type="match status" value="1"/>
</dbReference>
<dbReference type="PIRSF" id="PIRSF018266">
    <property type="entry name" value="FecR"/>
    <property type="match status" value="1"/>
</dbReference>
<dbReference type="RefSeq" id="WP_184153937.1">
    <property type="nucleotide sequence ID" value="NZ_JACHKA010000001.1"/>
</dbReference>
<dbReference type="Proteomes" id="UP001138540">
    <property type="component" value="Unassembled WGS sequence"/>
</dbReference>
<feature type="domain" description="FecR protein" evidence="2">
    <location>
        <begin position="117"/>
        <end position="208"/>
    </location>
</feature>
<dbReference type="InterPro" id="IPR012373">
    <property type="entry name" value="Ferrdict_sens_TM"/>
</dbReference>
<comment type="caution">
    <text evidence="4">The sequence shown here is derived from an EMBL/GenBank/DDBJ whole genome shotgun (WGS) entry which is preliminary data.</text>
</comment>
<gene>
    <name evidence="4" type="ORF">HNP60_002400</name>
</gene>
<keyword evidence="1" id="KW-1133">Transmembrane helix</keyword>
<sequence>MTMHAPHDPIDAAAQWYALLLQGRLTAEEGAAFDRWLAAAPANLEAFTRVSETWDALQERPEAMAPAEPAPAEPAPEVRRIDRRWFLGGGAVAAMALAASLALVMIPSGVPPTAPVDLRTAAGERRVTTLPDGSVVTLDGDSRVLMRDTSQSRALELAGGRALFAVRSDKARPFVVAASGISVTATGTLFSVERLDDQIQVELYEGGVIVRSPAHRFEQALKPGTRLVIHGDGRPALMERLLDDRSRAWVTGEVVLVDETLAIAVQRVNRMATRQIEVDPAVASFKVSGVFRSGEIDGFVDAVTSLLDVRAETDGKVIRFEPGRR</sequence>
<accession>A0ABR6NGM3</accession>
<dbReference type="Pfam" id="PF16220">
    <property type="entry name" value="DUF4880"/>
    <property type="match status" value="1"/>
</dbReference>
<protein>
    <submittedName>
        <fullName evidence="4">Transmembrane sensor</fullName>
    </submittedName>
</protein>
<reference evidence="4 5" key="1">
    <citation type="submission" date="2020-08" db="EMBL/GenBank/DDBJ databases">
        <title>Exploring microbial biodiversity for novel pathways involved in the catabolism of aromatic compounds derived from lignin.</title>
        <authorList>
            <person name="Elkins J."/>
        </authorList>
    </citation>
    <scope>NUCLEOTIDE SEQUENCE [LARGE SCALE GENOMIC DNA]</scope>
    <source>
        <strain evidence="4 5">B1D3A</strain>
    </source>
</reference>
<dbReference type="PANTHER" id="PTHR30273:SF2">
    <property type="entry name" value="PROTEIN FECR"/>
    <property type="match status" value="1"/>
</dbReference>
<dbReference type="PANTHER" id="PTHR30273">
    <property type="entry name" value="PERIPLASMIC SIGNAL SENSOR AND SIGMA FACTOR ACTIVATOR FECR-RELATED"/>
    <property type="match status" value="1"/>
</dbReference>
<organism evidence="4 5">
    <name type="scientific">Sphingobium lignivorans</name>
    <dbReference type="NCBI Taxonomy" id="2735886"/>
    <lineage>
        <taxon>Bacteria</taxon>
        <taxon>Pseudomonadati</taxon>
        <taxon>Pseudomonadota</taxon>
        <taxon>Alphaproteobacteria</taxon>
        <taxon>Sphingomonadales</taxon>
        <taxon>Sphingomonadaceae</taxon>
        <taxon>Sphingobium</taxon>
    </lineage>
</organism>
<dbReference type="EMBL" id="JACHKA010000001">
    <property type="protein sequence ID" value="MBB5986426.1"/>
    <property type="molecule type" value="Genomic_DNA"/>
</dbReference>
<proteinExistence type="predicted"/>
<keyword evidence="1 4" id="KW-0812">Transmembrane</keyword>
<keyword evidence="1" id="KW-0472">Membrane</keyword>
<evidence type="ECO:0000259" key="3">
    <source>
        <dbReference type="Pfam" id="PF16220"/>
    </source>
</evidence>
<dbReference type="Gene3D" id="2.60.120.1440">
    <property type="match status" value="1"/>
</dbReference>
<evidence type="ECO:0000313" key="5">
    <source>
        <dbReference type="Proteomes" id="UP001138540"/>
    </source>
</evidence>
<name>A0ABR6NGM3_9SPHN</name>
<dbReference type="InterPro" id="IPR006860">
    <property type="entry name" value="FecR"/>
</dbReference>